<evidence type="ECO:0000313" key="7">
    <source>
        <dbReference type="EMBL" id="ACV56014.1"/>
    </source>
</evidence>
<proteinExistence type="inferred from homology"/>
<evidence type="ECO:0000259" key="6">
    <source>
        <dbReference type="PROSITE" id="PS51935"/>
    </source>
</evidence>
<keyword evidence="2" id="KW-0645">Protease</keyword>
<feature type="domain" description="NlpC/P60" evidence="6">
    <location>
        <begin position="572"/>
        <end position="696"/>
    </location>
</feature>
<reference evidence="7 8" key="1">
    <citation type="journal article" date="2009" name="Stand. Genomic Sci.">
        <title>Complete genome sequence of Eggerthella lenta type strain (IPP VPI 0255).</title>
        <authorList>
            <person name="Saunders E."/>
            <person name="Pukall R."/>
            <person name="Abt B."/>
            <person name="Lapidus A."/>
            <person name="Glavina Del Rio T."/>
            <person name="Copeland A."/>
            <person name="Tice H."/>
            <person name="Cheng J.F."/>
            <person name="Lucas S."/>
            <person name="Chen F."/>
            <person name="Nolan M."/>
            <person name="Bruce D."/>
            <person name="Goodwin L."/>
            <person name="Pitluck S."/>
            <person name="Ivanova N."/>
            <person name="Mavromatis K."/>
            <person name="Ovchinnikova G."/>
            <person name="Pati A."/>
            <person name="Chen A."/>
            <person name="Palaniappan K."/>
            <person name="Land M."/>
            <person name="Hauser L."/>
            <person name="Chang Y.J."/>
            <person name="Jeffries C.D."/>
            <person name="Chain P."/>
            <person name="Meincke L."/>
            <person name="Sims D."/>
            <person name="Brettin T."/>
            <person name="Detter J.C."/>
            <person name="Goker M."/>
            <person name="Bristow J."/>
            <person name="Eisen J.A."/>
            <person name="Markowitz V."/>
            <person name="Hugenholtz P."/>
            <person name="Kyrpides N.C."/>
            <person name="Klenk H.P."/>
            <person name="Han C."/>
        </authorList>
    </citation>
    <scope>NUCLEOTIDE SEQUENCE [LARGE SCALE GENOMIC DNA]</scope>
    <source>
        <strain evidence="8">ATCC 25559 / DSM 2243 / CCUG 17323 / JCM 9979 / KCTC 3265 / NCTC 11813 / VPI 0255 / 1899 B</strain>
    </source>
</reference>
<dbReference type="EMBL" id="CP001726">
    <property type="protein sequence ID" value="ACV56014.1"/>
    <property type="molecule type" value="Genomic_DNA"/>
</dbReference>
<dbReference type="SUPFAM" id="SSF54001">
    <property type="entry name" value="Cysteine proteinases"/>
    <property type="match status" value="1"/>
</dbReference>
<dbReference type="GO" id="GO:0008234">
    <property type="term" value="F:cysteine-type peptidase activity"/>
    <property type="evidence" value="ECO:0007669"/>
    <property type="project" value="UniProtKB-KW"/>
</dbReference>
<dbReference type="PROSITE" id="PS51935">
    <property type="entry name" value="NLPC_P60"/>
    <property type="match status" value="1"/>
</dbReference>
<dbReference type="Pfam" id="PF00877">
    <property type="entry name" value="NLPC_P60"/>
    <property type="match status" value="1"/>
</dbReference>
<dbReference type="eggNOG" id="COG5263">
    <property type="taxonomic scope" value="Bacteria"/>
</dbReference>
<dbReference type="SUPFAM" id="SSF69360">
    <property type="entry name" value="Cell wall binding repeat"/>
    <property type="match status" value="2"/>
</dbReference>
<dbReference type="STRING" id="479437.Elen_2050"/>
<dbReference type="HOGENOM" id="CLU_390156_0_0_11"/>
<evidence type="ECO:0000313" key="8">
    <source>
        <dbReference type="Proteomes" id="UP000001377"/>
    </source>
</evidence>
<dbReference type="Gene3D" id="3.90.1720.10">
    <property type="entry name" value="endopeptidase domain like (from Nostoc punctiforme)"/>
    <property type="match status" value="1"/>
</dbReference>
<protein>
    <submittedName>
        <fullName evidence="7">NLP/P60 protein</fullName>
    </submittedName>
</protein>
<evidence type="ECO:0000256" key="1">
    <source>
        <dbReference type="ARBA" id="ARBA00007074"/>
    </source>
</evidence>
<evidence type="ECO:0000256" key="4">
    <source>
        <dbReference type="ARBA" id="ARBA00022807"/>
    </source>
</evidence>
<dbReference type="eggNOG" id="COG0791">
    <property type="taxonomic scope" value="Bacteria"/>
</dbReference>
<evidence type="ECO:0000256" key="5">
    <source>
        <dbReference type="SAM" id="MobiDB-lite"/>
    </source>
</evidence>
<comment type="similarity">
    <text evidence="1">Belongs to the peptidase C40 family.</text>
</comment>
<feature type="compositionally biased region" description="Low complexity" evidence="5">
    <location>
        <begin position="47"/>
        <end position="58"/>
    </location>
</feature>
<keyword evidence="3" id="KW-0378">Hydrolase</keyword>
<sequence length="696" mass="74856">MEKDEAPSYDILPTDLNAAGTDSELVFDDDSENGGKGVGDASPGQLSGDSAGTSDGSANLEKAVDVTVPGEVDKAARGETHAPEIELEELEEELSATSEQIVADGWTVGADGSVLYYEGGSALTGWLVDDGYRSYGLQRYWFDSAGRLVVGSLADVGGGEWAYARPEGFVVRGKYVAADGSVYLADNDGRLERAGWVVTDSYDGGMQRYWVDASTHAAATGFFEAEGSSYYGLPGDGRELRGAAAVGGELVVADNDGRLLERGWAVTDAFGQGLQRYWFEGFRAARSLLADVGGGEWAYARPEGFVVRGKYVAADGSVYLADNDGRLERAGWVVTDSYDGGMQRYWVNASTHAAATGFFEVDGASYYGNAATGFVVRGRNVCDGGVLLSDNDGRLASGEGWLVSRAYSDGLERYWLYKMSNGYVAARVGFFTASDGKAYYAYPSSGTVARGKTSYGSGVLLSDNEGVLVENIAGEGWLVTGLYDDGMLQRYRIDKSCGGHLGAHVGMFSLEGDFYYGLPSVGYVLRNATSMVDGRWCNADNDGTLTFIANRAFRLSDGTYQWTDSSGRVNQNEAMSRLMSAAHSVLGVPYVWLGNYPEDGGMDCASFTYWCYKQIGITIDFETYGQIHEGRAVSLSEARPGDLILMYFSSPGVPEHVVMYAGNGMVYEEPTFGGHCQYVPLSSKNAWDIVVRRILA</sequence>
<dbReference type="InterPro" id="IPR000064">
    <property type="entry name" value="NLP_P60_dom"/>
</dbReference>
<dbReference type="PaxDb" id="479437-Elen_2050"/>
<dbReference type="PANTHER" id="PTHR47359:SF3">
    <property type="entry name" value="NLP_P60 DOMAIN-CONTAINING PROTEIN-RELATED"/>
    <property type="match status" value="1"/>
</dbReference>
<dbReference type="GO" id="GO:0006508">
    <property type="term" value="P:proteolysis"/>
    <property type="evidence" value="ECO:0007669"/>
    <property type="project" value="UniProtKB-KW"/>
</dbReference>
<gene>
    <name evidence="7" type="ordered locus">Elen_2050</name>
</gene>
<evidence type="ECO:0000256" key="3">
    <source>
        <dbReference type="ARBA" id="ARBA00022801"/>
    </source>
</evidence>
<dbReference type="Gene3D" id="2.10.270.10">
    <property type="entry name" value="Cholin Binding"/>
    <property type="match status" value="3"/>
</dbReference>
<keyword evidence="4" id="KW-0788">Thiol protease</keyword>
<dbReference type="InterPro" id="IPR038765">
    <property type="entry name" value="Papain-like_cys_pep_sf"/>
</dbReference>
<name>C8WIX2_EGGLE</name>
<keyword evidence="8" id="KW-1185">Reference proteome</keyword>
<organism evidence="7 8">
    <name type="scientific">Eggerthella lenta (strain ATCC 25559 / DSM 2243 / CCUG 17323 / JCM 9979 / KCTC 3265 / NCTC 11813 / VPI 0255 / 1899 B)</name>
    <name type="common">Eubacterium lentum</name>
    <dbReference type="NCBI Taxonomy" id="479437"/>
    <lineage>
        <taxon>Bacteria</taxon>
        <taxon>Bacillati</taxon>
        <taxon>Actinomycetota</taxon>
        <taxon>Coriobacteriia</taxon>
        <taxon>Eggerthellales</taxon>
        <taxon>Eggerthellaceae</taxon>
        <taxon>Eggerthella</taxon>
    </lineage>
</organism>
<dbReference type="KEGG" id="ele:Elen_2050"/>
<feature type="region of interest" description="Disordered" evidence="5">
    <location>
        <begin position="1"/>
        <end position="60"/>
    </location>
</feature>
<accession>C8WIX2</accession>
<dbReference type="AlphaFoldDB" id="C8WIX2"/>
<dbReference type="PANTHER" id="PTHR47359">
    <property type="entry name" value="PEPTIDOGLYCAN DL-ENDOPEPTIDASE CWLO"/>
    <property type="match status" value="1"/>
</dbReference>
<dbReference type="Proteomes" id="UP000001377">
    <property type="component" value="Chromosome"/>
</dbReference>
<evidence type="ECO:0000256" key="2">
    <source>
        <dbReference type="ARBA" id="ARBA00022670"/>
    </source>
</evidence>
<dbReference type="InterPro" id="IPR051794">
    <property type="entry name" value="PG_Endopeptidase_C40"/>
</dbReference>